<keyword evidence="3" id="KW-0732">Signal</keyword>
<evidence type="ECO:0000313" key="5">
    <source>
        <dbReference type="EMBL" id="QDV25033.1"/>
    </source>
</evidence>
<dbReference type="GO" id="GO:0047753">
    <property type="term" value="F:choline-sulfatase activity"/>
    <property type="evidence" value="ECO:0007669"/>
    <property type="project" value="UniProtKB-EC"/>
</dbReference>
<dbReference type="EC" id="3.1.6.6" evidence="5"/>
<sequence precursor="true">MRYGGIRCLLLCTAIMVGLQLESVQAQEAAQPNILLLFTDDQCFDTIAALGNTEVITPNLDKLAKRGVSFSNAYNMGGWNGAICVASRTMMNTGRFLWRAHQVDNELAEEARHRRMIPQVMHDAGYETYMTGKWHVKIDANKIYDHVTHVRPGMPKTVEASYQRPNEKGDWSPWDPSLGGFWEGGKHWSEVVADDAEDFLEQAAKSPRPFFMYLAFNAPHDPRQAPREFVEMYHRTDLKIPANFLPEYPYMEAMGAGKSLRDERLAPWPRTPEAVQLHRQEYYALITHLDVQIGRILAQLESTGQADNTYIVMTADHGLACGQHGLLGKQSMFEHSMKAPLIVVGPGIPADKRIETPVYVQDFTATAIDWAGAPRPETLEFQSLLPIIAGQRQQQYDVIYGAYMPNKQRMIRAGDFKLVHYPKGDTYQLFNLREDPHEITNLAANPDQTQRVSDLKDQLAKLMHSMDDPMLSTAQEER</sequence>
<dbReference type="EMBL" id="CP036298">
    <property type="protein sequence ID" value="QDV25033.1"/>
    <property type="molecule type" value="Genomic_DNA"/>
</dbReference>
<feature type="chain" id="PRO_5021949490" evidence="3">
    <location>
        <begin position="27"/>
        <end position="478"/>
    </location>
</feature>
<dbReference type="CDD" id="cd16155">
    <property type="entry name" value="sulfatase_like"/>
    <property type="match status" value="1"/>
</dbReference>
<dbReference type="RefSeq" id="WP_231690774.1">
    <property type="nucleotide sequence ID" value="NZ_CP036298.1"/>
</dbReference>
<organism evidence="5 6">
    <name type="scientific">Aureliella helgolandensis</name>
    <dbReference type="NCBI Taxonomy" id="2527968"/>
    <lineage>
        <taxon>Bacteria</taxon>
        <taxon>Pseudomonadati</taxon>
        <taxon>Planctomycetota</taxon>
        <taxon>Planctomycetia</taxon>
        <taxon>Pirellulales</taxon>
        <taxon>Pirellulaceae</taxon>
        <taxon>Aureliella</taxon>
    </lineage>
</organism>
<dbReference type="InterPro" id="IPR017850">
    <property type="entry name" value="Alkaline_phosphatase_core_sf"/>
</dbReference>
<evidence type="ECO:0000256" key="2">
    <source>
        <dbReference type="ARBA" id="ARBA00022801"/>
    </source>
</evidence>
<dbReference type="PANTHER" id="PTHR45953:SF1">
    <property type="entry name" value="IDURONATE 2-SULFATASE"/>
    <property type="match status" value="1"/>
</dbReference>
<dbReference type="Proteomes" id="UP000318017">
    <property type="component" value="Chromosome"/>
</dbReference>
<dbReference type="GO" id="GO:0046872">
    <property type="term" value="F:metal ion binding"/>
    <property type="evidence" value="ECO:0007669"/>
    <property type="project" value="UniProtKB-KW"/>
</dbReference>
<feature type="signal peptide" evidence="3">
    <location>
        <begin position="1"/>
        <end position="26"/>
    </location>
</feature>
<dbReference type="Gene3D" id="3.40.720.10">
    <property type="entry name" value="Alkaline Phosphatase, subunit A"/>
    <property type="match status" value="1"/>
</dbReference>
<dbReference type="InterPro" id="IPR000917">
    <property type="entry name" value="Sulfatase_N"/>
</dbReference>
<dbReference type="PANTHER" id="PTHR45953">
    <property type="entry name" value="IDURONATE 2-SULFATASE"/>
    <property type="match status" value="1"/>
</dbReference>
<evidence type="ECO:0000259" key="4">
    <source>
        <dbReference type="Pfam" id="PF00884"/>
    </source>
</evidence>
<keyword evidence="2 5" id="KW-0378">Hydrolase</keyword>
<evidence type="ECO:0000256" key="3">
    <source>
        <dbReference type="SAM" id="SignalP"/>
    </source>
</evidence>
<dbReference type="Pfam" id="PF00884">
    <property type="entry name" value="Sulfatase"/>
    <property type="match status" value="1"/>
</dbReference>
<keyword evidence="6" id="KW-1185">Reference proteome</keyword>
<name>A0A518G8X9_9BACT</name>
<gene>
    <name evidence="5" type="primary">betC_8</name>
    <name evidence="5" type="ORF">Q31a_33550</name>
</gene>
<keyword evidence="1" id="KW-0479">Metal-binding</keyword>
<dbReference type="GO" id="GO:0005737">
    <property type="term" value="C:cytoplasm"/>
    <property type="evidence" value="ECO:0007669"/>
    <property type="project" value="TreeGrafter"/>
</dbReference>
<evidence type="ECO:0000313" key="6">
    <source>
        <dbReference type="Proteomes" id="UP000318017"/>
    </source>
</evidence>
<dbReference type="AlphaFoldDB" id="A0A518G8X9"/>
<protein>
    <submittedName>
        <fullName evidence="5">Choline-sulfatase</fullName>
        <ecNumber evidence="5">3.1.6.6</ecNumber>
    </submittedName>
</protein>
<proteinExistence type="predicted"/>
<dbReference type="KEGG" id="ahel:Q31a_33550"/>
<dbReference type="SUPFAM" id="SSF53649">
    <property type="entry name" value="Alkaline phosphatase-like"/>
    <property type="match status" value="1"/>
</dbReference>
<evidence type="ECO:0000256" key="1">
    <source>
        <dbReference type="ARBA" id="ARBA00022723"/>
    </source>
</evidence>
<accession>A0A518G8X9</accession>
<reference evidence="5 6" key="1">
    <citation type="submission" date="2019-02" db="EMBL/GenBank/DDBJ databases">
        <title>Deep-cultivation of Planctomycetes and their phenomic and genomic characterization uncovers novel biology.</title>
        <authorList>
            <person name="Wiegand S."/>
            <person name="Jogler M."/>
            <person name="Boedeker C."/>
            <person name="Pinto D."/>
            <person name="Vollmers J."/>
            <person name="Rivas-Marin E."/>
            <person name="Kohn T."/>
            <person name="Peeters S.H."/>
            <person name="Heuer A."/>
            <person name="Rast P."/>
            <person name="Oberbeckmann S."/>
            <person name="Bunk B."/>
            <person name="Jeske O."/>
            <person name="Meyerdierks A."/>
            <person name="Storesund J.E."/>
            <person name="Kallscheuer N."/>
            <person name="Luecker S."/>
            <person name="Lage O.M."/>
            <person name="Pohl T."/>
            <person name="Merkel B.J."/>
            <person name="Hornburger P."/>
            <person name="Mueller R.-W."/>
            <person name="Bruemmer F."/>
            <person name="Labrenz M."/>
            <person name="Spormann A.M."/>
            <person name="Op den Camp H."/>
            <person name="Overmann J."/>
            <person name="Amann R."/>
            <person name="Jetten M.S.M."/>
            <person name="Mascher T."/>
            <person name="Medema M.H."/>
            <person name="Devos D.P."/>
            <person name="Kaster A.-K."/>
            <person name="Ovreas L."/>
            <person name="Rohde M."/>
            <person name="Galperin M.Y."/>
            <person name="Jogler C."/>
        </authorList>
    </citation>
    <scope>NUCLEOTIDE SEQUENCE [LARGE SCALE GENOMIC DNA]</scope>
    <source>
        <strain evidence="5 6">Q31a</strain>
    </source>
</reference>
<feature type="domain" description="Sulfatase N-terminal" evidence="4">
    <location>
        <begin position="32"/>
        <end position="373"/>
    </location>
</feature>